<sequence>MEKGATTATTRSDAPKSESIFLQIVEHPDGSVTRPVVPLAPPSQEAPKPPPSSPRTSCSTRPRAPGSASTSPAAPRGGQAPGAALPPRRRLRALQPGLPPLQRLLRARRRRAPRARGLPPLPPVPGAPPPPRLRRRGGRAAVAAAGGGPPGAADPWVASHGDLSRCFLAGSSSGGNIAYHAGLRMRAAGQQLKVAGLVMIQPYFGGEERTGSEARSGEDPVLPLRASDMMWRMALPAGATRDHEYCNPTAAKAVGGGAAPALPRCLVTGCKGDPLFDRQEAFAEMLEKAGAAEELVVRFDHEGYHAIELFEPASADKLLAEVREFVYGSASK</sequence>
<name>A0AAX6EE35_IRIPA</name>
<feature type="compositionally biased region" description="Pro residues" evidence="1">
    <location>
        <begin position="119"/>
        <end position="131"/>
    </location>
</feature>
<dbReference type="Proteomes" id="UP001140949">
    <property type="component" value="Unassembled WGS sequence"/>
</dbReference>
<feature type="region of interest" description="Disordered" evidence="1">
    <location>
        <begin position="1"/>
        <end position="20"/>
    </location>
</feature>
<evidence type="ECO:0000313" key="4">
    <source>
        <dbReference type="Proteomes" id="UP001140949"/>
    </source>
</evidence>
<protein>
    <submittedName>
        <fullName evidence="3">Carboxylesterase 8</fullName>
    </submittedName>
</protein>
<feature type="region of interest" description="Disordered" evidence="1">
    <location>
        <begin position="26"/>
        <end position="149"/>
    </location>
</feature>
<organism evidence="3 4">
    <name type="scientific">Iris pallida</name>
    <name type="common">Sweet iris</name>
    <dbReference type="NCBI Taxonomy" id="29817"/>
    <lineage>
        <taxon>Eukaryota</taxon>
        <taxon>Viridiplantae</taxon>
        <taxon>Streptophyta</taxon>
        <taxon>Embryophyta</taxon>
        <taxon>Tracheophyta</taxon>
        <taxon>Spermatophyta</taxon>
        <taxon>Magnoliopsida</taxon>
        <taxon>Liliopsida</taxon>
        <taxon>Asparagales</taxon>
        <taxon>Iridaceae</taxon>
        <taxon>Iridoideae</taxon>
        <taxon>Irideae</taxon>
        <taxon>Iris</taxon>
    </lineage>
</organism>
<accession>A0AAX6EE35</accession>
<gene>
    <name evidence="3" type="ORF">M6B38_194245</name>
</gene>
<dbReference type="SUPFAM" id="SSF53474">
    <property type="entry name" value="alpha/beta-Hydrolases"/>
    <property type="match status" value="1"/>
</dbReference>
<dbReference type="InterPro" id="IPR029058">
    <property type="entry name" value="AB_hydrolase_fold"/>
</dbReference>
<dbReference type="GO" id="GO:0016787">
    <property type="term" value="F:hydrolase activity"/>
    <property type="evidence" value="ECO:0007669"/>
    <property type="project" value="InterPro"/>
</dbReference>
<dbReference type="AlphaFoldDB" id="A0AAX6EE35"/>
<proteinExistence type="predicted"/>
<dbReference type="InterPro" id="IPR013094">
    <property type="entry name" value="AB_hydrolase_3"/>
</dbReference>
<feature type="compositionally biased region" description="Low complexity" evidence="1">
    <location>
        <begin position="54"/>
        <end position="86"/>
    </location>
</feature>
<evidence type="ECO:0000313" key="3">
    <source>
        <dbReference type="EMBL" id="KAJ6802230.1"/>
    </source>
</evidence>
<dbReference type="Gene3D" id="3.40.50.1820">
    <property type="entry name" value="alpha/beta hydrolase"/>
    <property type="match status" value="1"/>
</dbReference>
<feature type="compositionally biased region" description="Polar residues" evidence="1">
    <location>
        <begin position="1"/>
        <end position="12"/>
    </location>
</feature>
<reference evidence="3" key="2">
    <citation type="submission" date="2023-04" db="EMBL/GenBank/DDBJ databases">
        <authorList>
            <person name="Bruccoleri R.E."/>
            <person name="Oakeley E.J."/>
            <person name="Faust A.-M."/>
            <person name="Dessus-Babus S."/>
            <person name="Altorfer M."/>
            <person name="Burckhardt D."/>
            <person name="Oertli M."/>
            <person name="Naumann U."/>
            <person name="Petersen F."/>
            <person name="Wong J."/>
        </authorList>
    </citation>
    <scope>NUCLEOTIDE SEQUENCE</scope>
    <source>
        <strain evidence="3">GSM-AAB239-AS_SAM_17_03QT</strain>
        <tissue evidence="3">Leaf</tissue>
    </source>
</reference>
<keyword evidence="4" id="KW-1185">Reference proteome</keyword>
<dbReference type="PANTHER" id="PTHR23024">
    <property type="entry name" value="ARYLACETAMIDE DEACETYLASE"/>
    <property type="match status" value="1"/>
</dbReference>
<dbReference type="PANTHER" id="PTHR23024:SF393">
    <property type="entry name" value="OS08G0547800 PROTEIN"/>
    <property type="match status" value="1"/>
</dbReference>
<evidence type="ECO:0000259" key="2">
    <source>
        <dbReference type="Pfam" id="PF07859"/>
    </source>
</evidence>
<dbReference type="EMBL" id="JANAVB010037417">
    <property type="protein sequence ID" value="KAJ6802230.1"/>
    <property type="molecule type" value="Genomic_DNA"/>
</dbReference>
<feature type="domain" description="Alpha/beta hydrolase fold-3" evidence="2">
    <location>
        <begin position="156"/>
        <end position="296"/>
    </location>
</feature>
<comment type="caution">
    <text evidence="3">The sequence shown here is derived from an EMBL/GenBank/DDBJ whole genome shotgun (WGS) entry which is preliminary data.</text>
</comment>
<dbReference type="Pfam" id="PF07859">
    <property type="entry name" value="Abhydrolase_3"/>
    <property type="match status" value="1"/>
</dbReference>
<dbReference type="InterPro" id="IPR050466">
    <property type="entry name" value="Carboxylest/Gibb_receptor"/>
</dbReference>
<feature type="compositionally biased region" description="Basic residues" evidence="1">
    <location>
        <begin position="105"/>
        <end position="114"/>
    </location>
</feature>
<evidence type="ECO:0000256" key="1">
    <source>
        <dbReference type="SAM" id="MobiDB-lite"/>
    </source>
</evidence>
<reference evidence="3" key="1">
    <citation type="journal article" date="2023" name="GigaByte">
        <title>Genome assembly of the bearded iris, Iris pallida Lam.</title>
        <authorList>
            <person name="Bruccoleri R.E."/>
            <person name="Oakeley E.J."/>
            <person name="Faust A.M.E."/>
            <person name="Altorfer M."/>
            <person name="Dessus-Babus S."/>
            <person name="Burckhardt D."/>
            <person name="Oertli M."/>
            <person name="Naumann U."/>
            <person name="Petersen F."/>
            <person name="Wong J."/>
        </authorList>
    </citation>
    <scope>NUCLEOTIDE SEQUENCE</scope>
    <source>
        <strain evidence="3">GSM-AAB239-AS_SAM_17_03QT</strain>
    </source>
</reference>
<feature type="compositionally biased region" description="Low complexity" evidence="1">
    <location>
        <begin position="93"/>
        <end position="104"/>
    </location>
</feature>